<dbReference type="Pfam" id="PF00847">
    <property type="entry name" value="AP2"/>
    <property type="match status" value="1"/>
</dbReference>
<name>A0AA88DRT6_FICCA</name>
<accession>A0AA88DRT6</accession>
<evidence type="ECO:0000256" key="3">
    <source>
        <dbReference type="ARBA" id="ARBA00023125"/>
    </source>
</evidence>
<dbReference type="InterPro" id="IPR001471">
    <property type="entry name" value="AP2/ERF_dom"/>
</dbReference>
<evidence type="ECO:0000256" key="4">
    <source>
        <dbReference type="ARBA" id="ARBA00023163"/>
    </source>
</evidence>
<dbReference type="InterPro" id="IPR016177">
    <property type="entry name" value="DNA-bd_dom_sf"/>
</dbReference>
<feature type="compositionally biased region" description="Basic and acidic residues" evidence="7">
    <location>
        <begin position="255"/>
        <end position="265"/>
    </location>
</feature>
<keyword evidence="10" id="KW-1185">Reference proteome</keyword>
<dbReference type="SUPFAM" id="SSF54171">
    <property type="entry name" value="DNA-binding domain"/>
    <property type="match status" value="1"/>
</dbReference>
<dbReference type="PANTHER" id="PTHR31190:SF489">
    <property type="entry name" value="ETHYLENE-RESPONSIVE TRANSCRIPTION FACTOR ERF113-RELATED"/>
    <property type="match status" value="1"/>
</dbReference>
<dbReference type="PRINTS" id="PR00367">
    <property type="entry name" value="ETHRSPELEMNT"/>
</dbReference>
<dbReference type="InterPro" id="IPR044808">
    <property type="entry name" value="ERF_plant"/>
</dbReference>
<proteinExistence type="inferred from homology"/>
<dbReference type="PROSITE" id="PS51032">
    <property type="entry name" value="AP2_ERF"/>
    <property type="match status" value="1"/>
</dbReference>
<dbReference type="Proteomes" id="UP001187192">
    <property type="component" value="Unassembled WGS sequence"/>
</dbReference>
<protein>
    <recommendedName>
        <fullName evidence="8">AP2/ERF domain-containing protein</fullName>
    </recommendedName>
</protein>
<dbReference type="PANTHER" id="PTHR31190">
    <property type="entry name" value="DNA-BINDING DOMAIN"/>
    <property type="match status" value="1"/>
</dbReference>
<dbReference type="GO" id="GO:0009873">
    <property type="term" value="P:ethylene-activated signaling pathway"/>
    <property type="evidence" value="ECO:0007669"/>
    <property type="project" value="InterPro"/>
</dbReference>
<keyword evidence="4" id="KW-0804">Transcription</keyword>
<comment type="subcellular location">
    <subcellularLocation>
        <location evidence="1">Nucleus</location>
    </subcellularLocation>
</comment>
<feature type="compositionally biased region" description="Polar residues" evidence="7">
    <location>
        <begin position="242"/>
        <end position="254"/>
    </location>
</feature>
<reference evidence="9" key="1">
    <citation type="submission" date="2023-07" db="EMBL/GenBank/DDBJ databases">
        <title>draft genome sequence of fig (Ficus carica).</title>
        <authorList>
            <person name="Takahashi T."/>
            <person name="Nishimura K."/>
        </authorList>
    </citation>
    <scope>NUCLEOTIDE SEQUENCE</scope>
</reference>
<evidence type="ECO:0000256" key="6">
    <source>
        <dbReference type="ARBA" id="ARBA00024343"/>
    </source>
</evidence>
<evidence type="ECO:0000256" key="5">
    <source>
        <dbReference type="ARBA" id="ARBA00023242"/>
    </source>
</evidence>
<evidence type="ECO:0000256" key="1">
    <source>
        <dbReference type="ARBA" id="ARBA00004123"/>
    </source>
</evidence>
<dbReference type="GO" id="GO:0003700">
    <property type="term" value="F:DNA-binding transcription factor activity"/>
    <property type="evidence" value="ECO:0007669"/>
    <property type="project" value="InterPro"/>
</dbReference>
<evidence type="ECO:0000313" key="10">
    <source>
        <dbReference type="Proteomes" id="UP001187192"/>
    </source>
</evidence>
<dbReference type="AlphaFoldDB" id="A0AA88DRT6"/>
<evidence type="ECO:0000256" key="7">
    <source>
        <dbReference type="SAM" id="MobiDB-lite"/>
    </source>
</evidence>
<feature type="region of interest" description="Disordered" evidence="7">
    <location>
        <begin position="242"/>
        <end position="265"/>
    </location>
</feature>
<gene>
    <name evidence="9" type="ORF">TIFTF001_029561</name>
</gene>
<comment type="similarity">
    <text evidence="6">Belongs to the AP2/ERF transcription factor family. ERF subfamily.</text>
</comment>
<dbReference type="FunFam" id="3.30.730.10:FF:000001">
    <property type="entry name" value="Ethylene-responsive transcription factor 2"/>
    <property type="match status" value="1"/>
</dbReference>
<dbReference type="EMBL" id="BTGU01000099">
    <property type="protein sequence ID" value="GMN60467.1"/>
    <property type="molecule type" value="Genomic_DNA"/>
</dbReference>
<organism evidence="9 10">
    <name type="scientific">Ficus carica</name>
    <name type="common">Common fig</name>
    <dbReference type="NCBI Taxonomy" id="3494"/>
    <lineage>
        <taxon>Eukaryota</taxon>
        <taxon>Viridiplantae</taxon>
        <taxon>Streptophyta</taxon>
        <taxon>Embryophyta</taxon>
        <taxon>Tracheophyta</taxon>
        <taxon>Spermatophyta</taxon>
        <taxon>Magnoliopsida</taxon>
        <taxon>eudicotyledons</taxon>
        <taxon>Gunneridae</taxon>
        <taxon>Pentapetalae</taxon>
        <taxon>rosids</taxon>
        <taxon>fabids</taxon>
        <taxon>Rosales</taxon>
        <taxon>Moraceae</taxon>
        <taxon>Ficeae</taxon>
        <taxon>Ficus</taxon>
    </lineage>
</organism>
<evidence type="ECO:0000313" key="9">
    <source>
        <dbReference type="EMBL" id="GMN60467.1"/>
    </source>
</evidence>
<feature type="compositionally biased region" description="Polar residues" evidence="7">
    <location>
        <begin position="31"/>
        <end position="62"/>
    </location>
</feature>
<keyword evidence="3" id="KW-0238">DNA-binding</keyword>
<sequence>MSAMVSVLSRVIGGNEHMVDHRQSHPLQMHGNPSITTDSGMAGHDQSQPLQDDQGNTGSITTTRRHYRGVRQRPWGKWASEIRDPKKAARVWLGTFDTAEAAALAYDEAALRFKGSKAKLNFPERVQGRSSGSASSTEFGYNFGTTDNILQDTTSTTTTTTPYAVPNLSQQMVQYPNQYHTANFQGNFYGNYNASVGNYNMDPQGNFYGGEYQRLVNLPHHQAPTILSPQQQEELLRLSMQFGSSSSSTISDPFRSTRSDDHWKG</sequence>
<dbReference type="GO" id="GO:0005634">
    <property type="term" value="C:nucleus"/>
    <property type="evidence" value="ECO:0007669"/>
    <property type="project" value="UniProtKB-SubCell"/>
</dbReference>
<dbReference type="InterPro" id="IPR036955">
    <property type="entry name" value="AP2/ERF_dom_sf"/>
</dbReference>
<evidence type="ECO:0000259" key="8">
    <source>
        <dbReference type="PROSITE" id="PS51032"/>
    </source>
</evidence>
<dbReference type="GO" id="GO:0003677">
    <property type="term" value="F:DNA binding"/>
    <property type="evidence" value="ECO:0007669"/>
    <property type="project" value="UniProtKB-KW"/>
</dbReference>
<feature type="region of interest" description="Disordered" evidence="7">
    <location>
        <begin position="25"/>
        <end position="72"/>
    </location>
</feature>
<evidence type="ECO:0000256" key="2">
    <source>
        <dbReference type="ARBA" id="ARBA00023015"/>
    </source>
</evidence>
<comment type="caution">
    <text evidence="9">The sequence shown here is derived from an EMBL/GenBank/DDBJ whole genome shotgun (WGS) entry which is preliminary data.</text>
</comment>
<keyword evidence="2" id="KW-0805">Transcription regulation</keyword>
<dbReference type="Gene3D" id="3.30.730.10">
    <property type="entry name" value="AP2/ERF domain"/>
    <property type="match status" value="1"/>
</dbReference>
<dbReference type="SMART" id="SM00380">
    <property type="entry name" value="AP2"/>
    <property type="match status" value="1"/>
</dbReference>
<feature type="domain" description="AP2/ERF" evidence="8">
    <location>
        <begin position="66"/>
        <end position="123"/>
    </location>
</feature>
<dbReference type="CDD" id="cd00018">
    <property type="entry name" value="AP2"/>
    <property type="match status" value="1"/>
</dbReference>
<keyword evidence="5" id="KW-0539">Nucleus</keyword>